<feature type="transmembrane region" description="Helical" evidence="6">
    <location>
        <begin position="33"/>
        <end position="52"/>
    </location>
</feature>
<feature type="transmembrane region" description="Helical" evidence="6">
    <location>
        <begin position="148"/>
        <end position="167"/>
    </location>
</feature>
<comment type="caution">
    <text evidence="8">The sequence shown here is derived from an EMBL/GenBank/DDBJ whole genome shotgun (WGS) entry which is preliminary data.</text>
</comment>
<proteinExistence type="predicted"/>
<feature type="transmembrane region" description="Helical" evidence="6">
    <location>
        <begin position="118"/>
        <end position="141"/>
    </location>
</feature>
<keyword evidence="4 6" id="KW-1133">Transmembrane helix</keyword>
<keyword evidence="2" id="KW-1003">Cell membrane</keyword>
<evidence type="ECO:0000259" key="7">
    <source>
        <dbReference type="Pfam" id="PF09335"/>
    </source>
</evidence>
<dbReference type="PANTHER" id="PTHR42709:SF6">
    <property type="entry name" value="UNDECAPRENYL PHOSPHATE TRANSPORTER A"/>
    <property type="match status" value="1"/>
</dbReference>
<protein>
    <recommendedName>
        <fullName evidence="7">VTT domain-containing protein</fullName>
    </recommendedName>
</protein>
<reference evidence="8 9" key="1">
    <citation type="journal article" date="2016" name="Nat. Commun.">
        <title>Thousands of microbial genomes shed light on interconnected biogeochemical processes in an aquifer system.</title>
        <authorList>
            <person name="Anantharaman K."/>
            <person name="Brown C.T."/>
            <person name="Hug L.A."/>
            <person name="Sharon I."/>
            <person name="Castelle C.J."/>
            <person name="Probst A.J."/>
            <person name="Thomas B.C."/>
            <person name="Singh A."/>
            <person name="Wilkins M.J."/>
            <person name="Karaoz U."/>
            <person name="Brodie E.L."/>
            <person name="Williams K.H."/>
            <person name="Hubbard S.S."/>
            <person name="Banfield J.F."/>
        </authorList>
    </citation>
    <scope>NUCLEOTIDE SEQUENCE [LARGE SCALE GENOMIC DNA]</scope>
</reference>
<dbReference type="InterPro" id="IPR051311">
    <property type="entry name" value="DedA_domain"/>
</dbReference>
<evidence type="ECO:0000313" key="8">
    <source>
        <dbReference type="EMBL" id="OGY13234.1"/>
    </source>
</evidence>
<evidence type="ECO:0000256" key="2">
    <source>
        <dbReference type="ARBA" id="ARBA00022475"/>
    </source>
</evidence>
<evidence type="ECO:0000256" key="3">
    <source>
        <dbReference type="ARBA" id="ARBA00022692"/>
    </source>
</evidence>
<comment type="subcellular location">
    <subcellularLocation>
        <location evidence="1">Cell membrane</location>
        <topology evidence="1">Multi-pass membrane protein</topology>
    </subcellularLocation>
</comment>
<dbReference type="PANTHER" id="PTHR42709">
    <property type="entry name" value="ALKALINE PHOSPHATASE LIKE PROTEIN"/>
    <property type="match status" value="1"/>
</dbReference>
<dbReference type="GO" id="GO:0005886">
    <property type="term" value="C:plasma membrane"/>
    <property type="evidence" value="ECO:0007669"/>
    <property type="project" value="UniProtKB-SubCell"/>
</dbReference>
<gene>
    <name evidence="8" type="ORF">A3A77_01530</name>
</gene>
<evidence type="ECO:0000313" key="9">
    <source>
        <dbReference type="Proteomes" id="UP000178659"/>
    </source>
</evidence>
<feature type="transmembrane region" description="Helical" evidence="6">
    <location>
        <begin position="59"/>
        <end position="82"/>
    </location>
</feature>
<keyword evidence="5 6" id="KW-0472">Membrane</keyword>
<accession>A0A1G1VCU7</accession>
<sequence>MSAFSNVESIIVEYATKVPLELFSFAGSLVEEIIAPIPSPLVMTTVGSIAALQSKPVAFLLVLSILGALGKVIGASVLYLLADKAEDLVLGKLGRIIGVSHKEVESVGKHLSNTWKDVVVLAFIRSLPFMPSSLVSVSCGLLKIRWRVFLPATFIGTIVRDVIFLYFGFVGINTFTSTLQGIDTLETLLKILMLAVMSGFFAYMYYKRGKGDLVETIRSKFGKKKK</sequence>
<evidence type="ECO:0000256" key="5">
    <source>
        <dbReference type="ARBA" id="ARBA00023136"/>
    </source>
</evidence>
<feature type="transmembrane region" description="Helical" evidence="6">
    <location>
        <begin position="187"/>
        <end position="206"/>
    </location>
</feature>
<dbReference type="InterPro" id="IPR032816">
    <property type="entry name" value="VTT_dom"/>
</dbReference>
<dbReference type="Pfam" id="PF09335">
    <property type="entry name" value="VTT_dom"/>
    <property type="match status" value="1"/>
</dbReference>
<feature type="domain" description="VTT" evidence="7">
    <location>
        <begin position="37"/>
        <end position="168"/>
    </location>
</feature>
<dbReference type="AlphaFoldDB" id="A0A1G1VCU7"/>
<name>A0A1G1VCU7_9BACT</name>
<evidence type="ECO:0000256" key="1">
    <source>
        <dbReference type="ARBA" id="ARBA00004651"/>
    </source>
</evidence>
<organism evidence="8 9">
    <name type="scientific">Candidatus Blackburnbacteria bacterium RIFCSPLOWO2_01_FULL_40_20</name>
    <dbReference type="NCBI Taxonomy" id="1797519"/>
    <lineage>
        <taxon>Bacteria</taxon>
        <taxon>Candidatus Blackburniibacteriota</taxon>
    </lineage>
</organism>
<evidence type="ECO:0000256" key="4">
    <source>
        <dbReference type="ARBA" id="ARBA00022989"/>
    </source>
</evidence>
<dbReference type="Proteomes" id="UP000178659">
    <property type="component" value="Unassembled WGS sequence"/>
</dbReference>
<evidence type="ECO:0000256" key="6">
    <source>
        <dbReference type="SAM" id="Phobius"/>
    </source>
</evidence>
<keyword evidence="3 6" id="KW-0812">Transmembrane</keyword>
<dbReference type="EMBL" id="MHCC01000018">
    <property type="protein sequence ID" value="OGY13234.1"/>
    <property type="molecule type" value="Genomic_DNA"/>
</dbReference>